<evidence type="ECO:0000313" key="2">
    <source>
        <dbReference type="EMBL" id="SET69134.1"/>
    </source>
</evidence>
<sequence length="265" mass="29947">MELNEFYEKIPDNDNLPTSGLIPYFMYYLLLNKDVVSASEIKNCYNNLRIKAYSNISSWLVKNSKGKSPMLIKYQNGYSLSRGCLTRISAELKEFKKEDTKPTLVVNVSHESKEITEMVVNKVFIVHGHDDLAKEQVARTIEKAGFEAIILHEKASGGRTIIEKIERYSDVSFAVVLYTPCDLGRGKECAEDRFRARQNVVFEHGYLISRLGREHVCALVKEDVEPPGDVSGVVYIRMDDAGAWKMGLAKEMELAGLSVNYSDFA</sequence>
<gene>
    <name evidence="2" type="ORF">SAMN02745906_1153</name>
</gene>
<feature type="domain" description="CD-NTase-associated protein 12/Pycsar effector protein TIR" evidence="1">
    <location>
        <begin position="122"/>
        <end position="239"/>
    </location>
</feature>
<organism evidence="2 3">
    <name type="scientific">Lacrimispora sphenoides JCM 1415</name>
    <dbReference type="NCBI Taxonomy" id="1297793"/>
    <lineage>
        <taxon>Bacteria</taxon>
        <taxon>Bacillati</taxon>
        <taxon>Bacillota</taxon>
        <taxon>Clostridia</taxon>
        <taxon>Lachnospirales</taxon>
        <taxon>Lachnospiraceae</taxon>
        <taxon>Lacrimispora</taxon>
    </lineage>
</organism>
<accession>A0ABY1C5C3</accession>
<protein>
    <submittedName>
        <fullName evidence="2">Predicted nucleotide-binding protein containing TIR-like domain-containing protein</fullName>
    </submittedName>
</protein>
<dbReference type="Pfam" id="PF10137">
    <property type="entry name" value="CAP12-PCTIR_TIR"/>
    <property type="match status" value="1"/>
</dbReference>
<reference evidence="2 3" key="1">
    <citation type="submission" date="2016-10" db="EMBL/GenBank/DDBJ databases">
        <authorList>
            <person name="Varghese N."/>
            <person name="Submissions S."/>
        </authorList>
    </citation>
    <scope>NUCLEOTIDE SEQUENCE [LARGE SCALE GENOMIC DNA]</scope>
    <source>
        <strain evidence="2 3">ATCC 19403</strain>
    </source>
</reference>
<proteinExistence type="predicted"/>
<dbReference type="Proteomes" id="UP000198970">
    <property type="component" value="Chromosome I"/>
</dbReference>
<dbReference type="InterPro" id="IPR019302">
    <property type="entry name" value="CAP12/PCTIR_TIR_dom"/>
</dbReference>
<evidence type="ECO:0000259" key="1">
    <source>
        <dbReference type="Pfam" id="PF10137"/>
    </source>
</evidence>
<keyword evidence="3" id="KW-1185">Reference proteome</keyword>
<evidence type="ECO:0000313" key="3">
    <source>
        <dbReference type="Proteomes" id="UP000198970"/>
    </source>
</evidence>
<dbReference type="RefSeq" id="WP_100041794.1">
    <property type="nucleotide sequence ID" value="NZ_LT630003.1"/>
</dbReference>
<dbReference type="EMBL" id="LT630003">
    <property type="protein sequence ID" value="SET69134.1"/>
    <property type="molecule type" value="Genomic_DNA"/>
</dbReference>
<name>A0ABY1C5C3_9FIRM</name>